<feature type="transmembrane region" description="Helical" evidence="1">
    <location>
        <begin position="196"/>
        <end position="216"/>
    </location>
</feature>
<dbReference type="PANTHER" id="PTHR36435">
    <property type="entry name" value="SLR1288 PROTEIN"/>
    <property type="match status" value="1"/>
</dbReference>
<dbReference type="InterPro" id="IPR003675">
    <property type="entry name" value="Rce1/LyrA-like_dom"/>
</dbReference>
<keyword evidence="1" id="KW-1133">Transmembrane helix</keyword>
<keyword evidence="4" id="KW-1185">Reference proteome</keyword>
<protein>
    <submittedName>
        <fullName evidence="3">CAAX amino terminal protease self-immunity</fullName>
    </submittedName>
</protein>
<dbReference type="Pfam" id="PF02517">
    <property type="entry name" value="Rce1-like"/>
    <property type="match status" value="1"/>
</dbReference>
<gene>
    <name evidence="3" type="ORF">BN1080_02823</name>
</gene>
<dbReference type="GO" id="GO:0004175">
    <property type="term" value="F:endopeptidase activity"/>
    <property type="evidence" value="ECO:0007669"/>
    <property type="project" value="UniProtKB-ARBA"/>
</dbReference>
<dbReference type="GO" id="GO:0006508">
    <property type="term" value="P:proteolysis"/>
    <property type="evidence" value="ECO:0007669"/>
    <property type="project" value="UniProtKB-KW"/>
</dbReference>
<keyword evidence="1" id="KW-0812">Transmembrane</keyword>
<proteinExistence type="predicted"/>
<evidence type="ECO:0000313" key="4">
    <source>
        <dbReference type="Proteomes" id="UP000043699"/>
    </source>
</evidence>
<feature type="transmembrane region" description="Helical" evidence="1">
    <location>
        <begin position="174"/>
        <end position="191"/>
    </location>
</feature>
<feature type="domain" description="CAAX prenyl protease 2/Lysostaphin resistance protein A-like" evidence="2">
    <location>
        <begin position="125"/>
        <end position="208"/>
    </location>
</feature>
<keyword evidence="3" id="KW-0378">Hydrolase</keyword>
<sequence length="266" mass="29622">MFEEMRSRFVIGIMTVAAIVSVSLLLQATGNAYLQFIVFLLAFYTVLPLWICSSYFRKYGIKVRRIFFFTGTARWIPPVAGLTLLVLVFSISIYWLMLRGLVSVSPAAVEIALTPEPIPGELWYLIANGLIIAVLAPIAEEFVFRGVLMHRLIASLGLWKGIGLSSLIFSAFHINILGAFLFAVVAALLYLKTGTLLVPILLHLFNNTLSVFQYAVNPAFPEWLMVTSTNDLYTKAVPNLIALIASSALLLFFILWLARDLKKKVS</sequence>
<keyword evidence="1" id="KW-0472">Membrane</keyword>
<dbReference type="STRING" id="1499687.BN1080_02823"/>
<dbReference type="EMBL" id="CCXS01000001">
    <property type="protein sequence ID" value="CEG23816.1"/>
    <property type="molecule type" value="Genomic_DNA"/>
</dbReference>
<feature type="transmembrane region" description="Helical" evidence="1">
    <location>
        <begin position="76"/>
        <end position="97"/>
    </location>
</feature>
<dbReference type="Proteomes" id="UP000043699">
    <property type="component" value="Unassembled WGS sequence"/>
</dbReference>
<name>A0A098ER93_9BACL</name>
<feature type="transmembrane region" description="Helical" evidence="1">
    <location>
        <begin position="9"/>
        <end position="26"/>
    </location>
</feature>
<accession>A0A098ER93</accession>
<keyword evidence="3" id="KW-0645">Protease</keyword>
<dbReference type="PANTHER" id="PTHR36435:SF1">
    <property type="entry name" value="CAAX AMINO TERMINAL PROTEASE FAMILY PROTEIN"/>
    <property type="match status" value="1"/>
</dbReference>
<dbReference type="RefSeq" id="WP_052652794.1">
    <property type="nucleotide sequence ID" value="NZ_CCXS01000001.1"/>
</dbReference>
<dbReference type="AlphaFoldDB" id="A0A098ER93"/>
<feature type="transmembrane region" description="Helical" evidence="1">
    <location>
        <begin position="32"/>
        <end position="56"/>
    </location>
</feature>
<evidence type="ECO:0000313" key="3">
    <source>
        <dbReference type="EMBL" id="CEG23816.1"/>
    </source>
</evidence>
<reference evidence="3 4" key="1">
    <citation type="submission" date="2014-09" db="EMBL/GenBank/DDBJ databases">
        <authorList>
            <person name="Urmite Genomes Urmite Genomes"/>
        </authorList>
    </citation>
    <scope>NUCLEOTIDE SEQUENCE [LARGE SCALE GENOMIC DNA]</scope>
    <source>
        <strain evidence="3 4">ES2</strain>
    </source>
</reference>
<evidence type="ECO:0000259" key="2">
    <source>
        <dbReference type="Pfam" id="PF02517"/>
    </source>
</evidence>
<dbReference type="InterPro" id="IPR052710">
    <property type="entry name" value="CAAX_protease"/>
</dbReference>
<feature type="transmembrane region" description="Helical" evidence="1">
    <location>
        <begin position="236"/>
        <end position="258"/>
    </location>
</feature>
<organism evidence="3 4">
    <name type="scientific">Planococcus massiliensis</name>
    <dbReference type="NCBI Taxonomy" id="1499687"/>
    <lineage>
        <taxon>Bacteria</taxon>
        <taxon>Bacillati</taxon>
        <taxon>Bacillota</taxon>
        <taxon>Bacilli</taxon>
        <taxon>Bacillales</taxon>
        <taxon>Caryophanaceae</taxon>
        <taxon>Planococcus</taxon>
    </lineage>
</organism>
<evidence type="ECO:0000256" key="1">
    <source>
        <dbReference type="SAM" id="Phobius"/>
    </source>
</evidence>
<dbReference type="GO" id="GO:0080120">
    <property type="term" value="P:CAAX-box protein maturation"/>
    <property type="evidence" value="ECO:0007669"/>
    <property type="project" value="UniProtKB-ARBA"/>
</dbReference>